<feature type="transmembrane region" description="Helical" evidence="1">
    <location>
        <begin position="64"/>
        <end position="80"/>
    </location>
</feature>
<name>A0A1G5S687_PSEXY</name>
<gene>
    <name evidence="2" type="ORF">SAMN02910350_02708</name>
</gene>
<feature type="transmembrane region" description="Helical" evidence="1">
    <location>
        <begin position="273"/>
        <end position="294"/>
    </location>
</feature>
<dbReference type="AlphaFoldDB" id="A0A1G5S687"/>
<reference evidence="2 3" key="1">
    <citation type="submission" date="2016-10" db="EMBL/GenBank/DDBJ databases">
        <authorList>
            <person name="de Groot N.N."/>
        </authorList>
    </citation>
    <scope>NUCLEOTIDE SEQUENCE [LARGE SCALE GENOMIC DNA]</scope>
    <source>
        <strain evidence="2 3">DSM 10317</strain>
    </source>
</reference>
<evidence type="ECO:0008006" key="4">
    <source>
        <dbReference type="Google" id="ProtNLM"/>
    </source>
</evidence>
<keyword evidence="1" id="KW-0812">Transmembrane</keyword>
<keyword evidence="1" id="KW-0472">Membrane</keyword>
<evidence type="ECO:0000313" key="2">
    <source>
        <dbReference type="EMBL" id="SCZ81241.1"/>
    </source>
</evidence>
<evidence type="ECO:0000256" key="1">
    <source>
        <dbReference type="SAM" id="Phobius"/>
    </source>
</evidence>
<feature type="transmembrane region" description="Helical" evidence="1">
    <location>
        <begin position="411"/>
        <end position="430"/>
    </location>
</feature>
<feature type="transmembrane region" description="Helical" evidence="1">
    <location>
        <begin position="146"/>
        <end position="164"/>
    </location>
</feature>
<feature type="transmembrane region" description="Helical" evidence="1">
    <location>
        <begin position="355"/>
        <end position="376"/>
    </location>
</feature>
<feature type="transmembrane region" description="Helical" evidence="1">
    <location>
        <begin position="25"/>
        <end position="44"/>
    </location>
</feature>
<evidence type="ECO:0000313" key="3">
    <source>
        <dbReference type="Proteomes" id="UP000199428"/>
    </source>
</evidence>
<feature type="transmembrane region" description="Helical" evidence="1">
    <location>
        <begin position="92"/>
        <end position="110"/>
    </location>
</feature>
<feature type="transmembrane region" description="Helical" evidence="1">
    <location>
        <begin position="388"/>
        <end position="405"/>
    </location>
</feature>
<accession>A0A1G5S687</accession>
<keyword evidence="1" id="KW-1133">Transmembrane helix</keyword>
<proteinExistence type="predicted"/>
<organism evidence="2 3">
    <name type="scientific">Pseudobutyrivibrio xylanivorans</name>
    <dbReference type="NCBI Taxonomy" id="185007"/>
    <lineage>
        <taxon>Bacteria</taxon>
        <taxon>Bacillati</taxon>
        <taxon>Bacillota</taxon>
        <taxon>Clostridia</taxon>
        <taxon>Lachnospirales</taxon>
        <taxon>Lachnospiraceae</taxon>
        <taxon>Pseudobutyrivibrio</taxon>
    </lineage>
</organism>
<feature type="transmembrane region" description="Helical" evidence="1">
    <location>
        <begin position="244"/>
        <end position="261"/>
    </location>
</feature>
<dbReference type="Proteomes" id="UP000199428">
    <property type="component" value="Unassembled WGS sequence"/>
</dbReference>
<dbReference type="EMBL" id="FMWK01000019">
    <property type="protein sequence ID" value="SCZ81241.1"/>
    <property type="molecule type" value="Genomic_DNA"/>
</dbReference>
<protein>
    <recommendedName>
        <fullName evidence="4">O-antigen ligase family protein</fullName>
    </recommendedName>
</protein>
<dbReference type="RefSeq" id="WP_090164098.1">
    <property type="nucleotide sequence ID" value="NZ_FMWK01000019.1"/>
</dbReference>
<sequence length="440" mass="51737">MGNFYDNINKLHINRVLKLNKMERFVFSVLCATLFTSGLCHWLLDLSYKYIPTQVSSLHVDFQWVFWISLFVVLYYSINSNSKFSKRLQIDIPFLIIVQTLFLCGVLDYQKERYATIPYTWILPMAYLCGKAVLTYDSSTINKRILMLYFSLAVGMFLVGVLDFEGNMQEVKEYGTLLTEEWEGFWTGEWQNRCTMEFGGVLITSAYGYTLYNRKKRWGLFFLHSIALVLIIIFDILVTGKENIILFLMTIVLTIILYMYDNWNHVSLTIKKALLYVLLGMTVIFLVLVFIYYIDFANFREIYWNGEWLSGVFSNVRFSMDWNGFKSMIKYPLSDYELEYGLEPPHSMVLEYGRVYGITVFIGLSLFRILTIKDAFVLALDRKLNSTIKYLLFPAFTCVNLYYSMEPNGHALRYIWMPGLFISGMIRGWYEYNNTMGRTY</sequence>
<feature type="transmembrane region" description="Helical" evidence="1">
    <location>
        <begin position="219"/>
        <end position="238"/>
    </location>
</feature>